<keyword evidence="3" id="KW-1185">Reference proteome</keyword>
<protein>
    <submittedName>
        <fullName evidence="2">Uncharacterized protein</fullName>
    </submittedName>
</protein>
<proteinExistence type="predicted"/>
<dbReference type="AlphaFoldDB" id="A0A0V1AM70"/>
<dbReference type="EMBL" id="JYDH01000662">
    <property type="protein sequence ID" value="KRY25931.1"/>
    <property type="molecule type" value="Genomic_DNA"/>
</dbReference>
<evidence type="ECO:0000313" key="1">
    <source>
        <dbReference type="EMBL" id="KRY04295.1"/>
    </source>
</evidence>
<organism evidence="2 3">
    <name type="scientific">Trichinella spiralis</name>
    <name type="common">Trichina worm</name>
    <dbReference type="NCBI Taxonomy" id="6334"/>
    <lineage>
        <taxon>Eukaryota</taxon>
        <taxon>Metazoa</taxon>
        <taxon>Ecdysozoa</taxon>
        <taxon>Nematoda</taxon>
        <taxon>Enoplea</taxon>
        <taxon>Dorylaimia</taxon>
        <taxon>Trichinellida</taxon>
        <taxon>Trichinellidae</taxon>
        <taxon>Trichinella</taxon>
    </lineage>
</organism>
<comment type="caution">
    <text evidence="2">The sequence shown here is derived from an EMBL/GenBank/DDBJ whole genome shotgun (WGS) entry which is preliminary data.</text>
</comment>
<name>A0A0V1AM70_TRISP</name>
<dbReference type="EMBL" id="JYDH01004437">
    <property type="protein sequence ID" value="KRY04295.1"/>
    <property type="molecule type" value="Genomic_DNA"/>
</dbReference>
<dbReference type="InParanoid" id="A0A0V1AM70"/>
<reference evidence="2 3" key="1">
    <citation type="submission" date="2015-01" db="EMBL/GenBank/DDBJ databases">
        <title>Evolution of Trichinella species and genotypes.</title>
        <authorList>
            <person name="Korhonen P.K."/>
            <person name="Edoardo P."/>
            <person name="Giuseppe L.R."/>
            <person name="Gasser R.B."/>
        </authorList>
    </citation>
    <scope>NUCLEOTIDE SEQUENCE [LARGE SCALE GENOMIC DNA]</scope>
    <source>
        <strain evidence="2">ISS3</strain>
    </source>
</reference>
<sequence length="30" mass="3466">MAALAMWDTRICGSRGKEMHLWLLLENCIC</sequence>
<dbReference type="Proteomes" id="UP000054776">
    <property type="component" value="Unassembled WGS sequence"/>
</dbReference>
<gene>
    <name evidence="1" type="ORF">T01_13630</name>
    <name evidence="2" type="ORF">T01_639</name>
</gene>
<accession>A0A0V1AM70</accession>
<evidence type="ECO:0000313" key="3">
    <source>
        <dbReference type="Proteomes" id="UP000054776"/>
    </source>
</evidence>
<evidence type="ECO:0000313" key="2">
    <source>
        <dbReference type="EMBL" id="KRY25931.1"/>
    </source>
</evidence>